<evidence type="ECO:0000256" key="5">
    <source>
        <dbReference type="RuleBase" id="RU000461"/>
    </source>
</evidence>
<evidence type="ECO:0000256" key="1">
    <source>
        <dbReference type="ARBA" id="ARBA00001971"/>
    </source>
</evidence>
<feature type="binding site" description="axial binding residue" evidence="4">
    <location>
        <position position="451"/>
    </location>
    <ligand>
        <name>heme</name>
        <dbReference type="ChEBI" id="CHEBI:30413"/>
    </ligand>
    <ligandPart>
        <name>Fe</name>
        <dbReference type="ChEBI" id="CHEBI:18248"/>
    </ligandPart>
</feature>
<keyword evidence="6" id="KW-1133">Transmembrane helix</keyword>
<evidence type="ECO:0000256" key="3">
    <source>
        <dbReference type="ARBA" id="ARBA00023004"/>
    </source>
</evidence>
<comment type="caution">
    <text evidence="7">The sequence shown here is derived from an EMBL/GenBank/DDBJ whole genome shotgun (WGS) entry which is preliminary data.</text>
</comment>
<dbReference type="InterPro" id="IPR050121">
    <property type="entry name" value="Cytochrome_P450_monoxygenase"/>
</dbReference>
<keyword evidence="8" id="KW-1185">Reference proteome</keyword>
<keyword evidence="6" id="KW-0812">Transmembrane</keyword>
<comment type="similarity">
    <text evidence="5">Belongs to the cytochrome P450 family.</text>
</comment>
<keyword evidence="5" id="KW-0560">Oxidoreductase</keyword>
<dbReference type="Gene3D" id="1.10.630.10">
    <property type="entry name" value="Cytochrome P450"/>
    <property type="match status" value="1"/>
</dbReference>
<evidence type="ECO:0000256" key="6">
    <source>
        <dbReference type="SAM" id="Phobius"/>
    </source>
</evidence>
<keyword evidence="4 5" id="KW-0349">Heme</keyword>
<dbReference type="SUPFAM" id="SSF48264">
    <property type="entry name" value="Cytochrome P450"/>
    <property type="match status" value="1"/>
</dbReference>
<dbReference type="EMBL" id="JAGMVJ010000008">
    <property type="protein sequence ID" value="KAH7088080.1"/>
    <property type="molecule type" value="Genomic_DNA"/>
</dbReference>
<evidence type="ECO:0000256" key="2">
    <source>
        <dbReference type="ARBA" id="ARBA00022723"/>
    </source>
</evidence>
<evidence type="ECO:0000313" key="7">
    <source>
        <dbReference type="EMBL" id="KAH7088080.1"/>
    </source>
</evidence>
<organism evidence="7 8">
    <name type="scientific">Paraphoma chrysanthemicola</name>
    <dbReference type="NCBI Taxonomy" id="798071"/>
    <lineage>
        <taxon>Eukaryota</taxon>
        <taxon>Fungi</taxon>
        <taxon>Dikarya</taxon>
        <taxon>Ascomycota</taxon>
        <taxon>Pezizomycotina</taxon>
        <taxon>Dothideomycetes</taxon>
        <taxon>Pleosporomycetidae</taxon>
        <taxon>Pleosporales</taxon>
        <taxon>Pleosporineae</taxon>
        <taxon>Phaeosphaeriaceae</taxon>
        <taxon>Paraphoma</taxon>
    </lineage>
</organism>
<dbReference type="Pfam" id="PF00067">
    <property type="entry name" value="p450"/>
    <property type="match status" value="1"/>
</dbReference>
<dbReference type="InterPro" id="IPR001128">
    <property type="entry name" value="Cyt_P450"/>
</dbReference>
<dbReference type="GO" id="GO:0020037">
    <property type="term" value="F:heme binding"/>
    <property type="evidence" value="ECO:0007669"/>
    <property type="project" value="InterPro"/>
</dbReference>
<dbReference type="PANTHER" id="PTHR24305">
    <property type="entry name" value="CYTOCHROME P450"/>
    <property type="match status" value="1"/>
</dbReference>
<dbReference type="PANTHER" id="PTHR24305:SF103">
    <property type="entry name" value="P450, PUTATIVE (EUROFUNG)-RELATED"/>
    <property type="match status" value="1"/>
</dbReference>
<dbReference type="OrthoDB" id="1470350at2759"/>
<dbReference type="InterPro" id="IPR017972">
    <property type="entry name" value="Cyt_P450_CS"/>
</dbReference>
<dbReference type="Proteomes" id="UP000813461">
    <property type="component" value="Unassembled WGS sequence"/>
</dbReference>
<proteinExistence type="inferred from homology"/>
<dbReference type="InterPro" id="IPR002401">
    <property type="entry name" value="Cyt_P450_E_grp-I"/>
</dbReference>
<evidence type="ECO:0000256" key="4">
    <source>
        <dbReference type="PIRSR" id="PIRSR602401-1"/>
    </source>
</evidence>
<keyword evidence="2 4" id="KW-0479">Metal-binding</keyword>
<keyword evidence="5" id="KW-0503">Monooxygenase</keyword>
<gene>
    <name evidence="7" type="ORF">FB567DRAFT_523644</name>
</gene>
<dbReference type="InterPro" id="IPR036396">
    <property type="entry name" value="Cyt_P450_sf"/>
</dbReference>
<sequence>MSNKKLILHWFQASAWYTLYATAIICATAFIFVFYYRSCHGLRSFPGPFYASFTNLWKAYHTYKGDFEHVLLDCHRKYGKVVRIGPNHLDVSDAQAVKAIYGTGRAFSKSNYYDAFTALRPNLFGARDEEIHSARRKACSGSFSVQSVTAMEPFIDVCLQQLLTRLDEAAIAGEVIDLKRWIAFFVLDVLGELAFSKSFGILQSGRESDMPPIREHVLLASVSGTMPWLIPYINKFVPKIPILSLQRMIRGRSQLRQLAITFVNSRIASQSDRKDLLGRLLDELEAGVDSKGNKFELQDIQTEAFGFIVAGSHTTAATTTLLMWHLLHNETAYATLVKELDSKTANNHSDFSYPYSSFVNLPYLQAAVTENFRISPVFTMPLPRVVPVEGRTIAGSFIPGGTDVSICNHALHHDPDVFGEDLETFKPERWLQDSYNKSQYLMPFGAGHRACIGRNIATMEICKMVGSILSRYNVELVDKASSTCSMPKTTSFGVADLDGRLLVRLKKRV</sequence>
<dbReference type="GO" id="GO:0004497">
    <property type="term" value="F:monooxygenase activity"/>
    <property type="evidence" value="ECO:0007669"/>
    <property type="project" value="UniProtKB-KW"/>
</dbReference>
<protein>
    <submittedName>
        <fullName evidence="7">Cytochrome P450</fullName>
    </submittedName>
</protein>
<dbReference type="PRINTS" id="PR00463">
    <property type="entry name" value="EP450I"/>
</dbReference>
<feature type="transmembrane region" description="Helical" evidence="6">
    <location>
        <begin position="15"/>
        <end position="36"/>
    </location>
</feature>
<keyword evidence="3 4" id="KW-0408">Iron</keyword>
<comment type="cofactor">
    <cofactor evidence="1 4">
        <name>heme</name>
        <dbReference type="ChEBI" id="CHEBI:30413"/>
    </cofactor>
</comment>
<name>A0A8K0R6D8_9PLEO</name>
<reference evidence="7" key="1">
    <citation type="journal article" date="2021" name="Nat. Commun.">
        <title>Genetic determinants of endophytism in the Arabidopsis root mycobiome.</title>
        <authorList>
            <person name="Mesny F."/>
            <person name="Miyauchi S."/>
            <person name="Thiergart T."/>
            <person name="Pickel B."/>
            <person name="Atanasova L."/>
            <person name="Karlsson M."/>
            <person name="Huettel B."/>
            <person name="Barry K.W."/>
            <person name="Haridas S."/>
            <person name="Chen C."/>
            <person name="Bauer D."/>
            <person name="Andreopoulos W."/>
            <person name="Pangilinan J."/>
            <person name="LaButti K."/>
            <person name="Riley R."/>
            <person name="Lipzen A."/>
            <person name="Clum A."/>
            <person name="Drula E."/>
            <person name="Henrissat B."/>
            <person name="Kohler A."/>
            <person name="Grigoriev I.V."/>
            <person name="Martin F.M."/>
            <person name="Hacquard S."/>
        </authorList>
    </citation>
    <scope>NUCLEOTIDE SEQUENCE</scope>
    <source>
        <strain evidence="7">MPI-SDFR-AT-0120</strain>
    </source>
</reference>
<dbReference type="AlphaFoldDB" id="A0A8K0R6D8"/>
<dbReference type="GO" id="GO:0005506">
    <property type="term" value="F:iron ion binding"/>
    <property type="evidence" value="ECO:0007669"/>
    <property type="project" value="InterPro"/>
</dbReference>
<accession>A0A8K0R6D8</accession>
<evidence type="ECO:0000313" key="8">
    <source>
        <dbReference type="Proteomes" id="UP000813461"/>
    </source>
</evidence>
<dbReference type="PRINTS" id="PR00385">
    <property type="entry name" value="P450"/>
</dbReference>
<keyword evidence="6" id="KW-0472">Membrane</keyword>
<dbReference type="GO" id="GO:0016705">
    <property type="term" value="F:oxidoreductase activity, acting on paired donors, with incorporation or reduction of molecular oxygen"/>
    <property type="evidence" value="ECO:0007669"/>
    <property type="project" value="InterPro"/>
</dbReference>
<dbReference type="PROSITE" id="PS00086">
    <property type="entry name" value="CYTOCHROME_P450"/>
    <property type="match status" value="1"/>
</dbReference>